<dbReference type="EMBL" id="LR901983">
    <property type="protein sequence ID" value="CAD7249741.1"/>
    <property type="molecule type" value="Genomic_DNA"/>
</dbReference>
<proteinExistence type="predicted"/>
<organism evidence="2">
    <name type="scientific">Darwinula stevensoni</name>
    <dbReference type="NCBI Taxonomy" id="69355"/>
    <lineage>
        <taxon>Eukaryota</taxon>
        <taxon>Metazoa</taxon>
        <taxon>Ecdysozoa</taxon>
        <taxon>Arthropoda</taxon>
        <taxon>Crustacea</taxon>
        <taxon>Oligostraca</taxon>
        <taxon>Ostracoda</taxon>
        <taxon>Podocopa</taxon>
        <taxon>Podocopida</taxon>
        <taxon>Darwinulocopina</taxon>
        <taxon>Darwinuloidea</taxon>
        <taxon>Darwinulidae</taxon>
        <taxon>Darwinula</taxon>
    </lineage>
</organism>
<dbReference type="EMBL" id="CAJPEV010002466">
    <property type="protein sequence ID" value="CAG0896994.1"/>
    <property type="molecule type" value="Genomic_DNA"/>
</dbReference>
<evidence type="ECO:0000256" key="1">
    <source>
        <dbReference type="SAM" id="MobiDB-lite"/>
    </source>
</evidence>
<feature type="compositionally biased region" description="Polar residues" evidence="1">
    <location>
        <begin position="97"/>
        <end position="112"/>
    </location>
</feature>
<reference evidence="2" key="1">
    <citation type="submission" date="2020-11" db="EMBL/GenBank/DDBJ databases">
        <authorList>
            <person name="Tran Van P."/>
        </authorList>
    </citation>
    <scope>NUCLEOTIDE SEQUENCE</scope>
</reference>
<accession>A0A7R9FNR1</accession>
<feature type="region of interest" description="Disordered" evidence="1">
    <location>
        <begin position="88"/>
        <end position="113"/>
    </location>
</feature>
<evidence type="ECO:0000313" key="2">
    <source>
        <dbReference type="EMBL" id="CAD7249741.1"/>
    </source>
</evidence>
<sequence>MAASQVIAKFTTELEHVDIDGLLQKLWKEGVIKPQPYFEALKKPFEEKLSFVQLQLSIGGEDVFPTFLECLRTLKHWQLASDMEAEWKKKGGKGPTESGNALPSNEAVQASGISKPVTEGATIDDLRRAKTVLKDRDVYISINEFLDTLAERKIISVAEEMKLREMSDYHAQIDAVFKILFARDVERHYYELIETLKSMGRLDIVKKIQK</sequence>
<gene>
    <name evidence="2" type="ORF">DSTB1V02_LOCUS9528</name>
</gene>
<protein>
    <recommendedName>
        <fullName evidence="4">CARD domain-containing protein</fullName>
    </recommendedName>
</protein>
<name>A0A7R9FNR1_9CRUS</name>
<dbReference type="AlphaFoldDB" id="A0A7R9FNR1"/>
<dbReference type="Proteomes" id="UP000677054">
    <property type="component" value="Unassembled WGS sequence"/>
</dbReference>
<evidence type="ECO:0000313" key="3">
    <source>
        <dbReference type="Proteomes" id="UP000677054"/>
    </source>
</evidence>
<keyword evidence="3" id="KW-1185">Reference proteome</keyword>
<evidence type="ECO:0008006" key="4">
    <source>
        <dbReference type="Google" id="ProtNLM"/>
    </source>
</evidence>